<dbReference type="Proteomes" id="UP001054945">
    <property type="component" value="Unassembled WGS sequence"/>
</dbReference>
<dbReference type="GO" id="GO:0050808">
    <property type="term" value="P:synapse organization"/>
    <property type="evidence" value="ECO:0007669"/>
    <property type="project" value="TreeGrafter"/>
</dbReference>
<evidence type="ECO:0000259" key="4">
    <source>
        <dbReference type="PROSITE" id="PS50835"/>
    </source>
</evidence>
<dbReference type="GO" id="GO:0007156">
    <property type="term" value="P:homophilic cell adhesion via plasma membrane adhesion molecules"/>
    <property type="evidence" value="ECO:0007669"/>
    <property type="project" value="TreeGrafter"/>
</dbReference>
<evidence type="ECO:0000256" key="1">
    <source>
        <dbReference type="ARBA" id="ARBA00022729"/>
    </source>
</evidence>
<dbReference type="InterPro" id="IPR036179">
    <property type="entry name" value="Ig-like_dom_sf"/>
</dbReference>
<protein>
    <submittedName>
        <fullName evidence="5">Twitchin</fullName>
    </submittedName>
</protein>
<dbReference type="InterPro" id="IPR013098">
    <property type="entry name" value="Ig_I-set"/>
</dbReference>
<dbReference type="GO" id="GO:0008046">
    <property type="term" value="F:axon guidance receptor activity"/>
    <property type="evidence" value="ECO:0007669"/>
    <property type="project" value="TreeGrafter"/>
</dbReference>
<dbReference type="GO" id="GO:0005886">
    <property type="term" value="C:plasma membrane"/>
    <property type="evidence" value="ECO:0007669"/>
    <property type="project" value="TreeGrafter"/>
</dbReference>
<keyword evidence="6" id="KW-1185">Reference proteome</keyword>
<dbReference type="InterPro" id="IPR003598">
    <property type="entry name" value="Ig_sub2"/>
</dbReference>
<reference evidence="5 6" key="1">
    <citation type="submission" date="2021-06" db="EMBL/GenBank/DDBJ databases">
        <title>Caerostris extrusa draft genome.</title>
        <authorList>
            <person name="Kono N."/>
            <person name="Arakawa K."/>
        </authorList>
    </citation>
    <scope>NUCLEOTIDE SEQUENCE [LARGE SCALE GENOMIC DNA]</scope>
</reference>
<evidence type="ECO:0000313" key="5">
    <source>
        <dbReference type="EMBL" id="GIZ04778.1"/>
    </source>
</evidence>
<sequence>MPMKSFLLSTPVCGHEVPNLSNGLRAGVNFGKKDQKAPVFEKKPAIRQDEDEDRLYFECIISANPTPAIAWFRDDKPVESKGRFQIKCDRKGNAYHCSLVIEDVDEEDGGKYKVTAKNNLGESNATINLNFDTEEEEEEEEGKPVFTGKPLIKQSPDFKSIIFECNLTADPKPTLQW</sequence>
<dbReference type="FunFam" id="2.60.40.10:FF:000097">
    <property type="entry name" value="Bent, isoform F"/>
    <property type="match status" value="1"/>
</dbReference>
<keyword evidence="1" id="KW-0732">Signal</keyword>
<gene>
    <name evidence="5" type="primary">unc-22</name>
    <name evidence="5" type="ORF">CEXT_696291</name>
</gene>
<name>A0AAV4YCP2_CAEEX</name>
<dbReference type="PANTHER" id="PTHR45080:SF8">
    <property type="entry name" value="IG-LIKE DOMAIN-CONTAINING PROTEIN"/>
    <property type="match status" value="1"/>
</dbReference>
<dbReference type="InterPro" id="IPR007110">
    <property type="entry name" value="Ig-like_dom"/>
</dbReference>
<comment type="caution">
    <text evidence="5">The sequence shown here is derived from an EMBL/GenBank/DDBJ whole genome shotgun (WGS) entry which is preliminary data.</text>
</comment>
<organism evidence="5 6">
    <name type="scientific">Caerostris extrusa</name>
    <name type="common">Bark spider</name>
    <name type="synonym">Caerostris bankana</name>
    <dbReference type="NCBI Taxonomy" id="172846"/>
    <lineage>
        <taxon>Eukaryota</taxon>
        <taxon>Metazoa</taxon>
        <taxon>Ecdysozoa</taxon>
        <taxon>Arthropoda</taxon>
        <taxon>Chelicerata</taxon>
        <taxon>Arachnida</taxon>
        <taxon>Araneae</taxon>
        <taxon>Araneomorphae</taxon>
        <taxon>Entelegynae</taxon>
        <taxon>Araneoidea</taxon>
        <taxon>Araneidae</taxon>
        <taxon>Caerostris</taxon>
    </lineage>
</organism>
<feature type="domain" description="Ig-like" evidence="4">
    <location>
        <begin position="38"/>
        <end position="130"/>
    </location>
</feature>
<evidence type="ECO:0000313" key="6">
    <source>
        <dbReference type="Proteomes" id="UP001054945"/>
    </source>
</evidence>
<evidence type="ECO:0000256" key="2">
    <source>
        <dbReference type="ARBA" id="ARBA00023157"/>
    </source>
</evidence>
<dbReference type="PROSITE" id="PS50835">
    <property type="entry name" value="IG_LIKE"/>
    <property type="match status" value="1"/>
</dbReference>
<dbReference type="PANTHER" id="PTHR45080">
    <property type="entry name" value="CONTACTIN 5"/>
    <property type="match status" value="1"/>
</dbReference>
<keyword evidence="3" id="KW-0393">Immunoglobulin domain</keyword>
<dbReference type="InterPro" id="IPR050958">
    <property type="entry name" value="Cell_Adh-Cytoskel_Orgn"/>
</dbReference>
<proteinExistence type="predicted"/>
<keyword evidence="2" id="KW-1015">Disulfide bond</keyword>
<dbReference type="GO" id="GO:0030424">
    <property type="term" value="C:axon"/>
    <property type="evidence" value="ECO:0007669"/>
    <property type="project" value="TreeGrafter"/>
</dbReference>
<evidence type="ECO:0000256" key="3">
    <source>
        <dbReference type="ARBA" id="ARBA00023319"/>
    </source>
</evidence>
<dbReference type="Gene3D" id="2.60.40.10">
    <property type="entry name" value="Immunoglobulins"/>
    <property type="match status" value="1"/>
</dbReference>
<dbReference type="InterPro" id="IPR013783">
    <property type="entry name" value="Ig-like_fold"/>
</dbReference>
<dbReference type="AlphaFoldDB" id="A0AAV4YCP2"/>
<accession>A0AAV4YCP2</accession>
<dbReference type="GO" id="GO:0043025">
    <property type="term" value="C:neuronal cell body"/>
    <property type="evidence" value="ECO:0007669"/>
    <property type="project" value="TreeGrafter"/>
</dbReference>
<dbReference type="SMART" id="SM00408">
    <property type="entry name" value="IGc2"/>
    <property type="match status" value="1"/>
</dbReference>
<dbReference type="Pfam" id="PF07679">
    <property type="entry name" value="I-set"/>
    <property type="match status" value="1"/>
</dbReference>
<dbReference type="EMBL" id="BPLR01019135">
    <property type="protein sequence ID" value="GIZ04778.1"/>
    <property type="molecule type" value="Genomic_DNA"/>
</dbReference>
<dbReference type="SUPFAM" id="SSF48726">
    <property type="entry name" value="Immunoglobulin"/>
    <property type="match status" value="1"/>
</dbReference>